<reference evidence="12" key="1">
    <citation type="submission" date="2022-07" db="EMBL/GenBank/DDBJ databases">
        <title>The genome of Lyophyllum shimeji provides insight into the initial evolution of ectomycorrhizal fungal genome.</title>
        <authorList>
            <person name="Kobayashi Y."/>
            <person name="Shibata T."/>
            <person name="Hirakawa H."/>
            <person name="Shigenobu S."/>
            <person name="Nishiyama T."/>
            <person name="Yamada A."/>
            <person name="Hasebe M."/>
            <person name="Kawaguchi M."/>
        </authorList>
    </citation>
    <scope>NUCLEOTIDE SEQUENCE</scope>
    <source>
        <strain evidence="12">AT787</strain>
    </source>
</reference>
<evidence type="ECO:0000256" key="9">
    <source>
        <dbReference type="SAM" id="MobiDB-lite"/>
    </source>
</evidence>
<protein>
    <submittedName>
        <fullName evidence="12">Glyco 18</fullName>
    </submittedName>
</protein>
<dbReference type="Proteomes" id="UP001063166">
    <property type="component" value="Unassembled WGS sequence"/>
</dbReference>
<dbReference type="Pfam" id="PF00704">
    <property type="entry name" value="Glyco_hydro_18"/>
    <property type="match status" value="1"/>
</dbReference>
<feature type="compositionally biased region" description="Basic and acidic residues" evidence="9">
    <location>
        <begin position="335"/>
        <end position="354"/>
    </location>
</feature>
<name>A0A9P3PDF6_LYOSH</name>
<dbReference type="InterPro" id="IPR001579">
    <property type="entry name" value="Glyco_hydro_18_chit_AS"/>
</dbReference>
<comment type="similarity">
    <text evidence="8">Belongs to the glycosyl hydrolase 18 family.</text>
</comment>
<dbReference type="PROSITE" id="PS51910">
    <property type="entry name" value="GH18_2"/>
    <property type="match status" value="1"/>
</dbReference>
<evidence type="ECO:0000256" key="7">
    <source>
        <dbReference type="RuleBase" id="RU000489"/>
    </source>
</evidence>
<evidence type="ECO:0000259" key="11">
    <source>
        <dbReference type="PROSITE" id="PS51910"/>
    </source>
</evidence>
<keyword evidence="2 7" id="KW-0378">Hydrolase</keyword>
<dbReference type="SMART" id="SM00636">
    <property type="entry name" value="Glyco_18"/>
    <property type="match status" value="1"/>
</dbReference>
<dbReference type="Gene3D" id="3.20.20.80">
    <property type="entry name" value="Glycosidases"/>
    <property type="match status" value="2"/>
</dbReference>
<evidence type="ECO:0000256" key="4">
    <source>
        <dbReference type="ARBA" id="ARBA00023277"/>
    </source>
</evidence>
<keyword evidence="3" id="KW-0146">Chitin degradation</keyword>
<evidence type="ECO:0000256" key="5">
    <source>
        <dbReference type="ARBA" id="ARBA00023295"/>
    </source>
</evidence>
<keyword evidence="10" id="KW-0732">Signal</keyword>
<dbReference type="Gene3D" id="3.10.50.10">
    <property type="match status" value="1"/>
</dbReference>
<dbReference type="SUPFAM" id="SSF51445">
    <property type="entry name" value="(Trans)glycosidases"/>
    <property type="match status" value="1"/>
</dbReference>
<organism evidence="12 13">
    <name type="scientific">Lyophyllum shimeji</name>
    <name type="common">Hon-shimeji</name>
    <name type="synonym">Tricholoma shimeji</name>
    <dbReference type="NCBI Taxonomy" id="47721"/>
    <lineage>
        <taxon>Eukaryota</taxon>
        <taxon>Fungi</taxon>
        <taxon>Dikarya</taxon>
        <taxon>Basidiomycota</taxon>
        <taxon>Agaricomycotina</taxon>
        <taxon>Agaricomycetes</taxon>
        <taxon>Agaricomycetidae</taxon>
        <taxon>Agaricales</taxon>
        <taxon>Tricholomatineae</taxon>
        <taxon>Lyophyllaceae</taxon>
        <taxon>Lyophyllum</taxon>
    </lineage>
</organism>
<evidence type="ECO:0000256" key="3">
    <source>
        <dbReference type="ARBA" id="ARBA00023024"/>
    </source>
</evidence>
<keyword evidence="6" id="KW-0624">Polysaccharide degradation</keyword>
<evidence type="ECO:0000256" key="10">
    <source>
        <dbReference type="SAM" id="SignalP"/>
    </source>
</evidence>
<keyword evidence="4" id="KW-0119">Carbohydrate metabolism</keyword>
<dbReference type="PANTHER" id="PTHR11177">
    <property type="entry name" value="CHITINASE"/>
    <property type="match status" value="1"/>
</dbReference>
<keyword evidence="5 7" id="KW-0326">Glycosidase</keyword>
<comment type="caution">
    <text evidence="12">The sequence shown here is derived from an EMBL/GenBank/DDBJ whole genome shotgun (WGS) entry which is preliminary data.</text>
</comment>
<dbReference type="GO" id="GO:0006032">
    <property type="term" value="P:chitin catabolic process"/>
    <property type="evidence" value="ECO:0007669"/>
    <property type="project" value="UniProtKB-KW"/>
</dbReference>
<feature type="domain" description="GH18" evidence="11">
    <location>
        <begin position="84"/>
        <end position="473"/>
    </location>
</feature>
<dbReference type="InterPro" id="IPR011583">
    <property type="entry name" value="Chitinase_II/V-like_cat"/>
</dbReference>
<dbReference type="OrthoDB" id="73875at2759"/>
<evidence type="ECO:0000256" key="8">
    <source>
        <dbReference type="RuleBase" id="RU004453"/>
    </source>
</evidence>
<evidence type="ECO:0000313" key="12">
    <source>
        <dbReference type="EMBL" id="GLB33930.1"/>
    </source>
</evidence>
<keyword evidence="13" id="KW-1185">Reference proteome</keyword>
<dbReference type="PROSITE" id="PS01095">
    <property type="entry name" value="GH18_1"/>
    <property type="match status" value="1"/>
</dbReference>
<dbReference type="GO" id="GO:0008843">
    <property type="term" value="F:endochitinase activity"/>
    <property type="evidence" value="ECO:0007669"/>
    <property type="project" value="UniProtKB-EC"/>
</dbReference>
<dbReference type="PANTHER" id="PTHR11177:SF392">
    <property type="entry name" value="HAP41P"/>
    <property type="match status" value="1"/>
</dbReference>
<evidence type="ECO:0000313" key="13">
    <source>
        <dbReference type="Proteomes" id="UP001063166"/>
    </source>
</evidence>
<dbReference type="GO" id="GO:0000272">
    <property type="term" value="P:polysaccharide catabolic process"/>
    <property type="evidence" value="ECO:0007669"/>
    <property type="project" value="UniProtKB-KW"/>
</dbReference>
<comment type="catalytic activity">
    <reaction evidence="1">
        <text>Random endo-hydrolysis of N-acetyl-beta-D-glucosaminide (1-&gt;4)-beta-linkages in chitin and chitodextrins.</text>
        <dbReference type="EC" id="3.2.1.14"/>
    </reaction>
</comment>
<evidence type="ECO:0000256" key="1">
    <source>
        <dbReference type="ARBA" id="ARBA00000822"/>
    </source>
</evidence>
<feature type="compositionally biased region" description="Polar residues" evidence="9">
    <location>
        <begin position="40"/>
        <end position="56"/>
    </location>
</feature>
<proteinExistence type="inferred from homology"/>
<feature type="region of interest" description="Disordered" evidence="9">
    <location>
        <begin position="40"/>
        <end position="59"/>
    </location>
</feature>
<accession>A0A9P3PDF6</accession>
<dbReference type="InterPro" id="IPR029070">
    <property type="entry name" value="Chitinase_insertion_sf"/>
</dbReference>
<evidence type="ECO:0000256" key="6">
    <source>
        <dbReference type="ARBA" id="ARBA00023326"/>
    </source>
</evidence>
<dbReference type="InterPro" id="IPR050314">
    <property type="entry name" value="Glycosyl_Hydrlase_18"/>
</dbReference>
<dbReference type="GO" id="GO:0008061">
    <property type="term" value="F:chitin binding"/>
    <property type="evidence" value="ECO:0007669"/>
    <property type="project" value="InterPro"/>
</dbReference>
<dbReference type="InterPro" id="IPR017853">
    <property type="entry name" value="GH"/>
</dbReference>
<feature type="signal peptide" evidence="10">
    <location>
        <begin position="1"/>
        <end position="19"/>
    </location>
</feature>
<gene>
    <name evidence="12" type="ORF">LshimejAT787_0108140</name>
</gene>
<dbReference type="AlphaFoldDB" id="A0A9P3PDF6"/>
<feature type="region of interest" description="Disordered" evidence="9">
    <location>
        <begin position="335"/>
        <end position="355"/>
    </location>
</feature>
<dbReference type="EMBL" id="BRPK01000001">
    <property type="protein sequence ID" value="GLB33930.1"/>
    <property type="molecule type" value="Genomic_DNA"/>
</dbReference>
<evidence type="ECO:0000256" key="2">
    <source>
        <dbReference type="ARBA" id="ARBA00022801"/>
    </source>
</evidence>
<dbReference type="GO" id="GO:0005576">
    <property type="term" value="C:extracellular region"/>
    <property type="evidence" value="ECO:0007669"/>
    <property type="project" value="TreeGrafter"/>
</dbReference>
<feature type="chain" id="PRO_5040426613" evidence="10">
    <location>
        <begin position="20"/>
        <end position="473"/>
    </location>
</feature>
<dbReference type="InterPro" id="IPR001223">
    <property type="entry name" value="Glyco_hydro18_cat"/>
</dbReference>
<sequence>MFSFIRVALSLSLLLTVQCAPTLLENQVGTDVETHQVNFAASPSSSNRDEQPTTVPAGSGPFLLRTAASDTSQNFLSTAVPEQPLVMAYYPDWAGPSYPPENIDFSRFDWIDFAFALPTEAHDIAWDTGEAPDLLRRLVAAGHAAGTKIKLSVGGWTGSKYFSQAVATPDNRYQFASNILSVYRNFSLDGIDLDWEYPGRQGAEGNEIDPQDSNNFLLFLHCLRSVLPIGARITAAAQTVPFTDSSGQPTKDVSQFAGVLDWLLLMNYDLWGSSSTPGPNAPLNDGCQNSTQPEGNAVAAFNKWTYAGFPASQLVLGLPAYGYISKSNARGLRQRRDTHFNETRTKRPRNRDPASRSIFKVHSEEGGTDGEITFRELVEQGALVLTRPADSDRPAFFDAAKGFERQWDSCSSTPYLRSPSGRQIVTYDDPDSLHMKAEFARRVGMLGVNMFDTHGDTEQWHMINAARMALGRS</sequence>